<dbReference type="InterPro" id="IPR036582">
    <property type="entry name" value="Mao_N_sf"/>
</dbReference>
<dbReference type="Pfam" id="PF00188">
    <property type="entry name" value="CAP"/>
    <property type="match status" value="1"/>
</dbReference>
<dbReference type="InterPro" id="IPR012854">
    <property type="entry name" value="Cu_amine_oxidase-like_N"/>
</dbReference>
<evidence type="ECO:0000259" key="3">
    <source>
        <dbReference type="Pfam" id="PF14504"/>
    </source>
</evidence>
<dbReference type="Pfam" id="PF14504">
    <property type="entry name" value="CAP_assoc_N"/>
    <property type="match status" value="1"/>
</dbReference>
<evidence type="ECO:0000259" key="2">
    <source>
        <dbReference type="Pfam" id="PF07833"/>
    </source>
</evidence>
<feature type="domain" description="Copper amine oxidase-like N-terminal" evidence="2">
    <location>
        <begin position="35"/>
        <end position="138"/>
    </location>
</feature>
<dbReference type="SUPFAM" id="SSF55383">
    <property type="entry name" value="Copper amine oxidase, domain N"/>
    <property type="match status" value="1"/>
</dbReference>
<feature type="domain" description="CAP-associated" evidence="3">
    <location>
        <begin position="174"/>
        <end position="303"/>
    </location>
</feature>
<dbReference type="InterPro" id="IPR014044">
    <property type="entry name" value="CAP_dom"/>
</dbReference>
<dbReference type="Pfam" id="PF07833">
    <property type="entry name" value="Cu_amine_oxidN1"/>
    <property type="match status" value="1"/>
</dbReference>
<accession>A0A5D8QJZ6</accession>
<comment type="caution">
    <text evidence="4">The sequence shown here is derived from an EMBL/GenBank/DDBJ whole genome shotgun (WGS) entry which is preliminary data.</text>
</comment>
<dbReference type="EMBL" id="VTPS01000001">
    <property type="protein sequence ID" value="TZE83618.1"/>
    <property type="molecule type" value="Genomic_DNA"/>
</dbReference>
<dbReference type="PANTHER" id="PTHR31157:SF1">
    <property type="entry name" value="SCP DOMAIN-CONTAINING PROTEIN"/>
    <property type="match status" value="1"/>
</dbReference>
<dbReference type="InterPro" id="IPR035940">
    <property type="entry name" value="CAP_sf"/>
</dbReference>
<evidence type="ECO:0000313" key="5">
    <source>
        <dbReference type="Proteomes" id="UP000322976"/>
    </source>
</evidence>
<protein>
    <submittedName>
        <fullName evidence="4">Copper amine oxidase</fullName>
    </submittedName>
</protein>
<sequence length="445" mass="50328">MLLRRQMVFISFLLLFFIMFPFFSTTSAKENISVTVNGRLLDMPASPVMYKDRVLVPMRSVFEALGHEVIWDGKSKTISSDGIWMQIDNPEVVVNGKETVLDVPPRIVDGYTMVPVRAVSEGLGARVIWSPESNAVSILVDTTIQANSMYSVSNSDVFMAKSDSTTVLPFDVSIGDTQDKVVMNLGEPQRKDKSEYGFKWWIYNKDYSNYIQIGIDRGRVVAIYTNSTGLRWNDISYGEGRKSVEAMHGTGLDRILKGNTYYMLKNDQYITLDAGDCYATIFFDNLNNSIVTSIQLIEKSYEENIGFFGTEDDEIARAFEMEMLDLVNSVRVRDGLKPLTWNEKAHEVALYHSKDMALNNYFDHIDIQGKSPFDRMKDAGLKDFVAAGENIAAGYRDAIFAHEGWMNSEGHRKNVLNKGFEQLGVGVYFGGQMNAYYTQNFVTLR</sequence>
<organism evidence="4 5">
    <name type="scientific">Calorimonas adulescens</name>
    <dbReference type="NCBI Taxonomy" id="2606906"/>
    <lineage>
        <taxon>Bacteria</taxon>
        <taxon>Bacillati</taxon>
        <taxon>Bacillota</taxon>
        <taxon>Clostridia</taxon>
        <taxon>Thermoanaerobacterales</taxon>
        <taxon>Thermoanaerobacteraceae</taxon>
        <taxon>Calorimonas</taxon>
    </lineage>
</organism>
<keyword evidence="5" id="KW-1185">Reference proteome</keyword>
<dbReference type="SUPFAM" id="SSF55797">
    <property type="entry name" value="PR-1-like"/>
    <property type="match status" value="1"/>
</dbReference>
<evidence type="ECO:0000313" key="4">
    <source>
        <dbReference type="EMBL" id="TZE83618.1"/>
    </source>
</evidence>
<dbReference type="PANTHER" id="PTHR31157">
    <property type="entry name" value="SCP DOMAIN-CONTAINING PROTEIN"/>
    <property type="match status" value="1"/>
</dbReference>
<dbReference type="Proteomes" id="UP000322976">
    <property type="component" value="Unassembled WGS sequence"/>
</dbReference>
<feature type="domain" description="SCP" evidence="1">
    <location>
        <begin position="324"/>
        <end position="441"/>
    </location>
</feature>
<dbReference type="InterPro" id="IPR029410">
    <property type="entry name" value="CAP_assoc"/>
</dbReference>
<proteinExistence type="predicted"/>
<evidence type="ECO:0000259" key="1">
    <source>
        <dbReference type="Pfam" id="PF00188"/>
    </source>
</evidence>
<dbReference type="CDD" id="cd05379">
    <property type="entry name" value="CAP_bacterial"/>
    <property type="match status" value="1"/>
</dbReference>
<gene>
    <name evidence="4" type="ORF">FWJ32_01705</name>
</gene>
<dbReference type="AlphaFoldDB" id="A0A5D8QJZ6"/>
<name>A0A5D8QJZ6_9THEO</name>
<dbReference type="Gene3D" id="3.40.33.10">
    <property type="entry name" value="CAP"/>
    <property type="match status" value="1"/>
</dbReference>
<reference evidence="4 5" key="1">
    <citation type="submission" date="2019-08" db="EMBL/GenBank/DDBJ databases">
        <title>Calorimonas adulescens gen. nov., sp. nov., an anaerobic thermophilic bacterium from Sakhalin hot spring.</title>
        <authorList>
            <person name="Khomyakova M.A."/>
            <person name="Merkel A.Y."/>
            <person name="Novikov A."/>
            <person name="Bonch-Osmolovskaya E.A."/>
            <person name="Slobodkin A.I."/>
        </authorList>
    </citation>
    <scope>NUCLEOTIDE SEQUENCE [LARGE SCALE GENOMIC DNA]</scope>
    <source>
        <strain evidence="4 5">A05MB</strain>
    </source>
</reference>
<dbReference type="Gene3D" id="3.30.457.10">
    <property type="entry name" value="Copper amine oxidase-like, N-terminal domain"/>
    <property type="match status" value="1"/>
</dbReference>